<dbReference type="Proteomes" id="UP000023482">
    <property type="component" value="Unassembled WGS sequence"/>
</dbReference>
<dbReference type="GO" id="GO:0000166">
    <property type="term" value="F:nucleotide binding"/>
    <property type="evidence" value="ECO:0007669"/>
    <property type="project" value="UniProtKB-KW"/>
</dbReference>
<keyword evidence="2" id="KW-0732">Signal</keyword>
<dbReference type="GO" id="GO:0009166">
    <property type="term" value="P:nucleotide catabolic process"/>
    <property type="evidence" value="ECO:0007669"/>
    <property type="project" value="InterPro"/>
</dbReference>
<evidence type="ECO:0000256" key="2">
    <source>
        <dbReference type="ARBA" id="ARBA00022729"/>
    </source>
</evidence>
<dbReference type="InterPro" id="IPR036907">
    <property type="entry name" value="5'-Nucleotdase_C_sf"/>
</dbReference>
<dbReference type="SUPFAM" id="SSF55816">
    <property type="entry name" value="5'-nucleotidase (syn. UDP-sugar hydrolase), C-terminal domain"/>
    <property type="match status" value="1"/>
</dbReference>
<dbReference type="InterPro" id="IPR004843">
    <property type="entry name" value="Calcineurin-like_PHP"/>
</dbReference>
<dbReference type="InterPro" id="IPR008334">
    <property type="entry name" value="5'-Nucleotdase_C"/>
</dbReference>
<dbReference type="Pfam" id="PF00149">
    <property type="entry name" value="Metallophos"/>
    <property type="match status" value="1"/>
</dbReference>
<dbReference type="InterPro" id="IPR029052">
    <property type="entry name" value="Metallo-depent_PP-like"/>
</dbReference>
<evidence type="ECO:0000259" key="4">
    <source>
        <dbReference type="Pfam" id="PF00149"/>
    </source>
</evidence>
<dbReference type="PATRIC" id="fig|887901.3.peg.939"/>
<protein>
    <submittedName>
        <fullName evidence="6">5'-nucleotidase, C-terminal domain protein</fullName>
    </submittedName>
</protein>
<organism evidence="6 7">
    <name type="scientific">Porphyromonas catoniae ATCC 51270</name>
    <dbReference type="NCBI Taxonomy" id="887901"/>
    <lineage>
        <taxon>Bacteria</taxon>
        <taxon>Pseudomonadati</taxon>
        <taxon>Bacteroidota</taxon>
        <taxon>Bacteroidia</taxon>
        <taxon>Bacteroidales</taxon>
        <taxon>Porphyromonadaceae</taxon>
        <taxon>Porphyromonas</taxon>
    </lineage>
</organism>
<evidence type="ECO:0000256" key="3">
    <source>
        <dbReference type="RuleBase" id="RU362119"/>
    </source>
</evidence>
<dbReference type="GO" id="GO:0030288">
    <property type="term" value="C:outer membrane-bounded periplasmic space"/>
    <property type="evidence" value="ECO:0007669"/>
    <property type="project" value="TreeGrafter"/>
</dbReference>
<sequence length="592" mass="66241">MQHHSLGSILTSRLGVSVLLFFSLPLSLIAAPRGGRITEHKLRIIHTTDIHGNIYPQDFLNNHAGTGSMSRLSTVMKQVRRQDPEALLLDAGDLLQGEPPTYYYNYIDTVSPHIVASAMNYLRYDAVAMGNHDIEPGHSVFSRWGRECKFPLLGANILSEATGKPYFKPYQIFRRSGLKVAVLGFTTPAIPQWVPAHLWKGLRFDDIISSARVWIPLIHRTEQPDLLIVLMHSGLENDNPDYLENAGRALAQGVTGIDLLLIGHDHRKELEWIRPHGTADSVLLINPANHLDRVSDIQITLRKQGRNILSKELRPSFISLEGVEPDPAFLRQFAPEREAVERYLGSEVGTLEAEVRGEDAVFGSTPYMDVIHRMQMESIDAEISFAAPLKLSAVLPAGKVYVRDLFKFCPFSNFLYAMSLTGHEIRGYLEHSYAGWVNTMASPEDYLIRLKPGAKEGDKYKTAVPPYNYSSAQGIDYVVDLTKPEGERVTILRLTGHTEPFDLERTYRVAVNSYRAGGAGGMLTKGAGIAKEDLPKRIVGATSHDQAYYLADFFRRHGSVRPVDPKNWQFIPDSLSRAGAERSRSFLFPKKP</sequence>
<evidence type="ECO:0000259" key="5">
    <source>
        <dbReference type="Pfam" id="PF02872"/>
    </source>
</evidence>
<comment type="similarity">
    <text evidence="1 3">Belongs to the 5'-nucleotidase family.</text>
</comment>
<dbReference type="InterPro" id="IPR006179">
    <property type="entry name" value="5_nucleotidase/apyrase"/>
</dbReference>
<dbReference type="PANTHER" id="PTHR11575">
    <property type="entry name" value="5'-NUCLEOTIDASE-RELATED"/>
    <property type="match status" value="1"/>
</dbReference>
<dbReference type="RefSeq" id="WP_248616873.1">
    <property type="nucleotide sequence ID" value="NZ_JDFF01000014.1"/>
</dbReference>
<dbReference type="PRINTS" id="PR01607">
    <property type="entry name" value="APYRASEFAMLY"/>
</dbReference>
<reference evidence="6 7" key="1">
    <citation type="submission" date="2014-01" db="EMBL/GenBank/DDBJ databases">
        <authorList>
            <person name="Durkin A.S."/>
            <person name="McCorrison J."/>
            <person name="Torralba M."/>
            <person name="Gillis M."/>
            <person name="Haft D.H."/>
            <person name="Methe B."/>
            <person name="Sutton G."/>
            <person name="Nelson K.E."/>
        </authorList>
    </citation>
    <scope>NUCLEOTIDE SEQUENCE [LARGE SCALE GENOMIC DNA]</scope>
    <source>
        <strain evidence="6 7">ATCC 51270</strain>
    </source>
</reference>
<feature type="domain" description="5'-Nucleotidase C-terminal" evidence="5">
    <location>
        <begin position="348"/>
        <end position="522"/>
    </location>
</feature>
<dbReference type="EMBL" id="JDFF01000014">
    <property type="protein sequence ID" value="EWC92390.1"/>
    <property type="molecule type" value="Genomic_DNA"/>
</dbReference>
<dbReference type="Pfam" id="PF02872">
    <property type="entry name" value="5_nucleotid_C"/>
    <property type="match status" value="1"/>
</dbReference>
<keyword evidence="3" id="KW-0547">Nucleotide-binding</keyword>
<feature type="domain" description="Calcineurin-like phosphoesterase" evidence="4">
    <location>
        <begin position="42"/>
        <end position="267"/>
    </location>
</feature>
<dbReference type="Gene3D" id="3.90.780.10">
    <property type="entry name" value="5'-Nucleotidase, C-terminal domain"/>
    <property type="match status" value="1"/>
</dbReference>
<name>Z4WXD0_9PORP</name>
<dbReference type="Gene3D" id="3.60.21.10">
    <property type="match status" value="1"/>
</dbReference>
<dbReference type="SUPFAM" id="SSF56300">
    <property type="entry name" value="Metallo-dependent phosphatases"/>
    <property type="match status" value="1"/>
</dbReference>
<dbReference type="PROSITE" id="PS00785">
    <property type="entry name" value="5_NUCLEOTIDASE_1"/>
    <property type="match status" value="1"/>
</dbReference>
<dbReference type="GO" id="GO:0046872">
    <property type="term" value="F:metal ion binding"/>
    <property type="evidence" value="ECO:0007669"/>
    <property type="project" value="InterPro"/>
</dbReference>
<dbReference type="GO" id="GO:0016788">
    <property type="term" value="F:hydrolase activity, acting on ester bonds"/>
    <property type="evidence" value="ECO:0007669"/>
    <property type="project" value="InterPro"/>
</dbReference>
<evidence type="ECO:0000313" key="7">
    <source>
        <dbReference type="Proteomes" id="UP000023482"/>
    </source>
</evidence>
<keyword evidence="7" id="KW-1185">Reference proteome</keyword>
<keyword evidence="3" id="KW-0378">Hydrolase</keyword>
<dbReference type="InterPro" id="IPR006146">
    <property type="entry name" value="5'-Nucleotdase_CS"/>
</dbReference>
<comment type="caution">
    <text evidence="6">The sequence shown here is derived from an EMBL/GenBank/DDBJ whole genome shotgun (WGS) entry which is preliminary data.</text>
</comment>
<gene>
    <name evidence="6" type="ORF">HMPREF0636_0019</name>
</gene>
<dbReference type="PANTHER" id="PTHR11575:SF6">
    <property type="entry name" value="2',3'-CYCLIC-NUCLEOTIDE 2'-PHOSPHODIESTERASE_3'-NUCLEOTIDASE"/>
    <property type="match status" value="1"/>
</dbReference>
<evidence type="ECO:0000313" key="6">
    <source>
        <dbReference type="EMBL" id="EWC92390.1"/>
    </source>
</evidence>
<accession>Z4WXD0</accession>
<proteinExistence type="inferred from homology"/>
<evidence type="ECO:0000256" key="1">
    <source>
        <dbReference type="ARBA" id="ARBA00006654"/>
    </source>
</evidence>
<dbReference type="AlphaFoldDB" id="Z4WXD0"/>